<sequence>MDPHEKIGRSTLTGIGSLTFGAIVLEVSLTRLFSVSQGYHFAFLVVSIALLGVGAGGSFLMAFGDRIKGSMNVLPTASFLFSATTLASYVCVNNIPFDLDRIAVDPRQPFFLFAAYFALSVPFFFSGLAVAFIISRAPRFSGRILSADLIGAGFGGVSALLFLSISGGKTGIIAASLLGGVAALFLSRGRITFILWSAATLILLLFAPPFMDVRISPYKELSQALRYPNSSAETFYNAVSRIDLVKSGAVRTAPGISLKYTEDLPEQLGLSVDGEGLVAVTRGNGTGDDWRFVEYLPSSLPYYLIESKESKKPEILLLYHGGGMEIAGALRLGESRVTAVERNRLIIKLIGEKLDGFTGGLLRDERITVKVGAPRALLSGDDETYDLIVIAGPTTLGASSSGTGGIGENYDLTIEAVGLYLSHLRPGGYITVTKYMIPPPREELKLLATLAAAMKSVGLSPSRSTLAIRSWGTITCVVKKGGLSKEEVEITKRFCENRSFDTVYFPGINESDINRHNIFSEPVYERCIKKILEETEKATPSKRNAYFDEARAETGFFSDYLFDVRPATDNKPFYYKFFKGDRVKETYLAVDKKWPILLKGGYLVWVVFLQGMILSLLLIVFPVLFKRRRIRRGDLSSLYPFFAIGLAFIFLEIGLIKRFIFFLGEPTFAVSAAVSSILVSAGLGSYTSGRIKGIGIRYLLISAVVALSALILIYRLFLVGILDGLIALPTVVKYMASALITAPLGFAMGFPFPTLIRKAEVDGRGELIPWAWCVNGTASVVGAPLSVICALSAGFSGVMAAAALLYLTILPALVRKR</sequence>
<dbReference type="Proteomes" id="UP000809273">
    <property type="component" value="Unassembled WGS sequence"/>
</dbReference>
<dbReference type="Gene3D" id="3.40.50.150">
    <property type="entry name" value="Vaccinia Virus protein VP39"/>
    <property type="match status" value="1"/>
</dbReference>
<feature type="transmembrane region" description="Helical" evidence="1">
    <location>
        <begin position="767"/>
        <end position="787"/>
    </location>
</feature>
<proteinExistence type="predicted"/>
<keyword evidence="1" id="KW-1133">Transmembrane helix</keyword>
<reference evidence="2" key="1">
    <citation type="journal article" date="2021" name="Environ. Microbiol.">
        <title>Genomic characterization of three novel Desulfobacterota classes expand the metabolic and phylogenetic diversity of the phylum.</title>
        <authorList>
            <person name="Murphy C.L."/>
            <person name="Biggerstaff J."/>
            <person name="Eichhorn A."/>
            <person name="Ewing E."/>
            <person name="Shahan R."/>
            <person name="Soriano D."/>
            <person name="Stewart S."/>
            <person name="VanMol K."/>
            <person name="Walker R."/>
            <person name="Walters P."/>
            <person name="Elshahed M.S."/>
            <person name="Youssef N.H."/>
        </authorList>
    </citation>
    <scope>NUCLEOTIDE SEQUENCE</scope>
    <source>
        <strain evidence="2">Zod_Metabat.24</strain>
    </source>
</reference>
<keyword evidence="1" id="KW-0472">Membrane</keyword>
<feature type="transmembrane region" description="Helical" evidence="1">
    <location>
        <begin position="110"/>
        <end position="133"/>
    </location>
</feature>
<feature type="transmembrane region" description="Helical" evidence="1">
    <location>
        <begin position="145"/>
        <end position="165"/>
    </location>
</feature>
<dbReference type="AlphaFoldDB" id="A0A9D8PNL3"/>
<organism evidence="2 3">
    <name type="scientific">Candidatus Zymogenus saltonus</name>
    <dbReference type="NCBI Taxonomy" id="2844893"/>
    <lineage>
        <taxon>Bacteria</taxon>
        <taxon>Deltaproteobacteria</taxon>
        <taxon>Candidatus Zymogenia</taxon>
        <taxon>Candidatus Zymogeniales</taxon>
        <taxon>Candidatus Zymogenaceae</taxon>
        <taxon>Candidatus Zymogenus</taxon>
    </lineage>
</organism>
<feature type="transmembrane region" description="Helical" evidence="1">
    <location>
        <begin position="12"/>
        <end position="33"/>
    </location>
</feature>
<evidence type="ECO:0000313" key="2">
    <source>
        <dbReference type="EMBL" id="MBN1574096.1"/>
    </source>
</evidence>
<feature type="transmembrane region" description="Helical" evidence="1">
    <location>
        <begin position="734"/>
        <end position="755"/>
    </location>
</feature>
<reference evidence="2" key="2">
    <citation type="submission" date="2021-01" db="EMBL/GenBank/DDBJ databases">
        <authorList>
            <person name="Hahn C.R."/>
            <person name="Youssef N.H."/>
            <person name="Elshahed M."/>
        </authorList>
    </citation>
    <scope>NUCLEOTIDE SEQUENCE</scope>
    <source>
        <strain evidence="2">Zod_Metabat.24</strain>
    </source>
</reference>
<feature type="transmembrane region" description="Helical" evidence="1">
    <location>
        <begin position="602"/>
        <end position="625"/>
    </location>
</feature>
<feature type="transmembrane region" description="Helical" evidence="1">
    <location>
        <begin position="668"/>
        <end position="686"/>
    </location>
</feature>
<feature type="transmembrane region" description="Helical" evidence="1">
    <location>
        <begin position="193"/>
        <end position="211"/>
    </location>
</feature>
<feature type="transmembrane region" description="Helical" evidence="1">
    <location>
        <begin position="637"/>
        <end position="656"/>
    </location>
</feature>
<feature type="transmembrane region" description="Helical" evidence="1">
    <location>
        <begin position="698"/>
        <end position="722"/>
    </location>
</feature>
<keyword evidence="1" id="KW-0812">Transmembrane</keyword>
<evidence type="ECO:0008006" key="4">
    <source>
        <dbReference type="Google" id="ProtNLM"/>
    </source>
</evidence>
<dbReference type="SUPFAM" id="SSF53335">
    <property type="entry name" value="S-adenosyl-L-methionine-dependent methyltransferases"/>
    <property type="match status" value="1"/>
</dbReference>
<feature type="transmembrane region" description="Helical" evidence="1">
    <location>
        <begin position="73"/>
        <end position="90"/>
    </location>
</feature>
<accession>A0A9D8PNL3</accession>
<comment type="caution">
    <text evidence="2">The sequence shown here is derived from an EMBL/GenBank/DDBJ whole genome shotgun (WGS) entry which is preliminary data.</text>
</comment>
<dbReference type="InterPro" id="IPR029063">
    <property type="entry name" value="SAM-dependent_MTases_sf"/>
</dbReference>
<feature type="transmembrane region" description="Helical" evidence="1">
    <location>
        <begin position="171"/>
        <end position="186"/>
    </location>
</feature>
<evidence type="ECO:0000256" key="1">
    <source>
        <dbReference type="SAM" id="Phobius"/>
    </source>
</evidence>
<protein>
    <recommendedName>
        <fullName evidence="4">Spermidine synthase</fullName>
    </recommendedName>
</protein>
<feature type="transmembrane region" description="Helical" evidence="1">
    <location>
        <begin position="39"/>
        <end position="61"/>
    </location>
</feature>
<dbReference type="EMBL" id="JAFGIX010000065">
    <property type="protein sequence ID" value="MBN1574096.1"/>
    <property type="molecule type" value="Genomic_DNA"/>
</dbReference>
<gene>
    <name evidence="2" type="ORF">JW984_12945</name>
</gene>
<name>A0A9D8PNL3_9DELT</name>
<feature type="transmembrane region" description="Helical" evidence="1">
    <location>
        <begin position="793"/>
        <end position="814"/>
    </location>
</feature>
<evidence type="ECO:0000313" key="3">
    <source>
        <dbReference type="Proteomes" id="UP000809273"/>
    </source>
</evidence>